<sequence>MHLFFSLTLILITLIIGCRNNDELTLEKSIYSDPNIEIEARVDDLLSKMTLEEKIGQMVQAERNGIEEGDIKKYKLGSLLSGGGSVPKGNTPKAWVDMYNKFQAEALSTRLTIPLVYGVDAVHGHNNVKGATIFPHNIGLGATFDADLVERVAQITAKEVAATGLDWDFAPCVAVSRDERWGRAYESFGESPELQELLAGAYIRGLQGPNAEMGGKYVIATAKHFIGDGGTDWGTGDAGYIIDRGDLTIDEKSLRAIHLPGYIKAIEENVGTIMASFSSYQGKKMHAHKYLLTDLLKGELGFEGYIISDWEAMNEIAAPTYYDKIVKSVNAGVDMFMEPYRWKELIDVMKKAVDNGDVSIARVDDAVRRILRIKFKAGLFENPLADSEVLNEGSFGSKEHREIAREAVRKSLVLLKNKGNILPLTKDYKVYVSGSNADDIGNQSGGLTIEWQGRSGNITSGTTILDGIKEAIKGHGEVVDDISKADVAIAVIGERPYAEGKGDDGELSLGYQDLLTLQEIKESGKPVVVIMVSGRPLIISDYIDDWDAFVVAWLPGSEGQGVADLIFGDYNFTGKLPVSWPRSIDQLPININDKDYNPLFEYGYGLEMDLED</sequence>
<keyword evidence="4" id="KW-0732">Signal</keyword>
<reference evidence="9 10" key="2">
    <citation type="submission" date="2016-08" db="EMBL/GenBank/DDBJ databases">
        <title>Orenia metallireducens sp. nov. strain Z6, a Novel Metal-reducing Firmicute from the Deep Subsurface.</title>
        <authorList>
            <person name="Maxim B.I."/>
            <person name="Kenneth K."/>
            <person name="Flynn T.M."/>
            <person name="Oloughlin E.J."/>
            <person name="Locke R.A."/>
            <person name="Weber J.R."/>
            <person name="Egan S.M."/>
            <person name="Mackie R.I."/>
            <person name="Cann I.K."/>
        </authorList>
    </citation>
    <scope>NUCLEOTIDE SEQUENCE [LARGE SCALE GENOMIC DNA]</scope>
    <source>
        <strain evidence="9 10">Z6</strain>
    </source>
</reference>
<evidence type="ECO:0000256" key="1">
    <source>
        <dbReference type="ARBA" id="ARBA00000448"/>
    </source>
</evidence>
<evidence type="ECO:0000259" key="7">
    <source>
        <dbReference type="Pfam" id="PF00933"/>
    </source>
</evidence>
<dbReference type="Pfam" id="PF01915">
    <property type="entry name" value="Glyco_hydro_3_C"/>
    <property type="match status" value="1"/>
</dbReference>
<gene>
    <name evidence="9" type="ORF">U472_08155</name>
</gene>
<keyword evidence="6" id="KW-0326">Glycosidase</keyword>
<dbReference type="Gene3D" id="3.20.20.300">
    <property type="entry name" value="Glycoside hydrolase, family 3, N-terminal domain"/>
    <property type="match status" value="1"/>
</dbReference>
<evidence type="ECO:0000313" key="10">
    <source>
        <dbReference type="Proteomes" id="UP000093514"/>
    </source>
</evidence>
<evidence type="ECO:0000259" key="8">
    <source>
        <dbReference type="Pfam" id="PF01915"/>
    </source>
</evidence>
<evidence type="ECO:0000256" key="3">
    <source>
        <dbReference type="ARBA" id="ARBA00012744"/>
    </source>
</evidence>
<dbReference type="Proteomes" id="UP000093514">
    <property type="component" value="Unassembled WGS sequence"/>
</dbReference>
<dbReference type="SUPFAM" id="SSF52279">
    <property type="entry name" value="Beta-D-glucan exohydrolase, C-terminal domain"/>
    <property type="match status" value="1"/>
</dbReference>
<evidence type="ECO:0000256" key="6">
    <source>
        <dbReference type="ARBA" id="ARBA00023295"/>
    </source>
</evidence>
<dbReference type="AlphaFoldDB" id="A0A1C0A6W3"/>
<accession>A0A1C0A6W3</accession>
<dbReference type="SUPFAM" id="SSF51445">
    <property type="entry name" value="(Trans)glycosidases"/>
    <property type="match status" value="1"/>
</dbReference>
<keyword evidence="10" id="KW-1185">Reference proteome</keyword>
<dbReference type="RefSeq" id="WP_068717362.1">
    <property type="nucleotide sequence ID" value="NZ_LWDV01000009.1"/>
</dbReference>
<feature type="domain" description="Glycoside hydrolase family 3 C-terminal" evidence="8">
    <location>
        <begin position="412"/>
        <end position="607"/>
    </location>
</feature>
<feature type="domain" description="Glycoside hydrolase family 3 N-terminal" evidence="7">
    <location>
        <begin position="50"/>
        <end position="373"/>
    </location>
</feature>
<dbReference type="OrthoDB" id="9805821at2"/>
<dbReference type="Gene3D" id="3.40.50.1700">
    <property type="entry name" value="Glycoside hydrolase family 3 C-terminal domain"/>
    <property type="match status" value="1"/>
</dbReference>
<dbReference type="GO" id="GO:0008422">
    <property type="term" value="F:beta-glucosidase activity"/>
    <property type="evidence" value="ECO:0007669"/>
    <property type="project" value="UniProtKB-EC"/>
</dbReference>
<evidence type="ECO:0000313" key="9">
    <source>
        <dbReference type="EMBL" id="OCL25990.1"/>
    </source>
</evidence>
<organism evidence="9 10">
    <name type="scientific">Orenia metallireducens</name>
    <dbReference type="NCBI Taxonomy" id="1413210"/>
    <lineage>
        <taxon>Bacteria</taxon>
        <taxon>Bacillati</taxon>
        <taxon>Bacillota</taxon>
        <taxon>Clostridia</taxon>
        <taxon>Halanaerobiales</taxon>
        <taxon>Halobacteroidaceae</taxon>
        <taxon>Orenia</taxon>
    </lineage>
</organism>
<dbReference type="InterPro" id="IPR017853">
    <property type="entry name" value="GH"/>
</dbReference>
<dbReference type="InterPro" id="IPR036881">
    <property type="entry name" value="Glyco_hydro_3_C_sf"/>
</dbReference>
<dbReference type="InterPro" id="IPR002772">
    <property type="entry name" value="Glyco_hydro_3_C"/>
</dbReference>
<evidence type="ECO:0000256" key="4">
    <source>
        <dbReference type="ARBA" id="ARBA00022729"/>
    </source>
</evidence>
<dbReference type="PRINTS" id="PR00133">
    <property type="entry name" value="GLHYDRLASE3"/>
</dbReference>
<name>A0A1C0A6W3_9FIRM</name>
<dbReference type="EC" id="3.2.1.21" evidence="3"/>
<reference evidence="10" key="1">
    <citation type="submission" date="2016-07" db="EMBL/GenBank/DDBJ databases">
        <authorList>
            <person name="Florea S."/>
            <person name="Webb J.S."/>
            <person name="Jaromczyk J."/>
            <person name="Schardl C.L."/>
        </authorList>
    </citation>
    <scope>NUCLEOTIDE SEQUENCE [LARGE SCALE GENOMIC DNA]</scope>
    <source>
        <strain evidence="10">Z6</strain>
    </source>
</reference>
<dbReference type="PANTHER" id="PTHR30620">
    <property type="entry name" value="PERIPLASMIC BETA-GLUCOSIDASE-RELATED"/>
    <property type="match status" value="1"/>
</dbReference>
<dbReference type="GO" id="GO:0009251">
    <property type="term" value="P:glucan catabolic process"/>
    <property type="evidence" value="ECO:0007669"/>
    <property type="project" value="TreeGrafter"/>
</dbReference>
<evidence type="ECO:0000256" key="5">
    <source>
        <dbReference type="ARBA" id="ARBA00022801"/>
    </source>
</evidence>
<dbReference type="InterPro" id="IPR036962">
    <property type="entry name" value="Glyco_hydro_3_N_sf"/>
</dbReference>
<comment type="similarity">
    <text evidence="2">Belongs to the glycosyl hydrolase 3 family.</text>
</comment>
<proteinExistence type="inferred from homology"/>
<dbReference type="Pfam" id="PF00933">
    <property type="entry name" value="Glyco_hydro_3"/>
    <property type="match status" value="1"/>
</dbReference>
<keyword evidence="5" id="KW-0378">Hydrolase</keyword>
<dbReference type="EMBL" id="LWDV01000009">
    <property type="protein sequence ID" value="OCL25990.1"/>
    <property type="molecule type" value="Genomic_DNA"/>
</dbReference>
<protein>
    <recommendedName>
        <fullName evidence="3">beta-glucosidase</fullName>
        <ecNumber evidence="3">3.2.1.21</ecNumber>
    </recommendedName>
</protein>
<evidence type="ECO:0000256" key="2">
    <source>
        <dbReference type="ARBA" id="ARBA00005336"/>
    </source>
</evidence>
<comment type="caution">
    <text evidence="9">The sequence shown here is derived from an EMBL/GenBank/DDBJ whole genome shotgun (WGS) entry which is preliminary data.</text>
</comment>
<dbReference type="InterPro" id="IPR051915">
    <property type="entry name" value="Cellulose_Degrad_GH3"/>
</dbReference>
<comment type="catalytic activity">
    <reaction evidence="1">
        <text>Hydrolysis of terminal, non-reducing beta-D-glucosyl residues with release of beta-D-glucose.</text>
        <dbReference type="EC" id="3.2.1.21"/>
    </reaction>
</comment>
<dbReference type="InterPro" id="IPR001764">
    <property type="entry name" value="Glyco_hydro_3_N"/>
</dbReference>
<dbReference type="PANTHER" id="PTHR30620:SF16">
    <property type="entry name" value="LYSOSOMAL BETA GLUCOSIDASE"/>
    <property type="match status" value="1"/>
</dbReference>